<dbReference type="AlphaFoldDB" id="A0A8D5FQQ1"/>
<dbReference type="GO" id="GO:0016887">
    <property type="term" value="F:ATP hydrolysis activity"/>
    <property type="evidence" value="ECO:0007669"/>
    <property type="project" value="InterPro"/>
</dbReference>
<gene>
    <name evidence="3" type="ORF">DGMP_33620</name>
</gene>
<dbReference type="InterPro" id="IPR003439">
    <property type="entry name" value="ABC_transporter-like_ATP-bd"/>
</dbReference>
<sequence>MISISDLSFQYGDGTNLFCDFSFHVKRGESWTIIGPSGCGKTTLLFLIAGLNHPTTGKILIDGKSIERPRPSTGLVLQDHGLLPWATVEKNCRLGLEIRKFYGPDGKHSPSDLRPDEKEEQERVEHWLSWLGIDHLKSMFPSQLSRGQRQRAAIARTLVLQPDLLLMDEPFSALDAPIREELQWVMNGFHRESGLTSLTVTHDIEEAVVLGEKILVLGNRCNREPVVIVNHLSGMLDSRKNPEFIQRCEELKDILVSNKQGVFNDMSGAQ</sequence>
<dbReference type="PANTHER" id="PTHR42781:SF8">
    <property type="entry name" value="BICARBONATE TRANSPORT ATP-BINDING PROTEIN CMPC"/>
    <property type="match status" value="1"/>
</dbReference>
<evidence type="ECO:0000256" key="1">
    <source>
        <dbReference type="ARBA" id="ARBA00022448"/>
    </source>
</evidence>
<organism evidence="3 4">
    <name type="scientific">Desulfomarina profundi</name>
    <dbReference type="NCBI Taxonomy" id="2772557"/>
    <lineage>
        <taxon>Bacteria</taxon>
        <taxon>Pseudomonadati</taxon>
        <taxon>Thermodesulfobacteriota</taxon>
        <taxon>Desulfobulbia</taxon>
        <taxon>Desulfobulbales</taxon>
        <taxon>Desulfobulbaceae</taxon>
        <taxon>Desulfomarina</taxon>
    </lineage>
</organism>
<keyword evidence="3" id="KW-0067">ATP-binding</keyword>
<dbReference type="RefSeq" id="WP_228855000.1">
    <property type="nucleotide sequence ID" value="NZ_AP024086.1"/>
</dbReference>
<evidence type="ECO:0000259" key="2">
    <source>
        <dbReference type="PROSITE" id="PS50893"/>
    </source>
</evidence>
<dbReference type="Pfam" id="PF00005">
    <property type="entry name" value="ABC_tran"/>
    <property type="match status" value="1"/>
</dbReference>
<dbReference type="PROSITE" id="PS50893">
    <property type="entry name" value="ABC_TRANSPORTER_2"/>
    <property type="match status" value="1"/>
</dbReference>
<dbReference type="KEGG" id="dbk:DGMP_33620"/>
<evidence type="ECO:0000313" key="3">
    <source>
        <dbReference type="EMBL" id="BCL62669.1"/>
    </source>
</evidence>
<keyword evidence="4" id="KW-1185">Reference proteome</keyword>
<protein>
    <submittedName>
        <fullName evidence="3">ABC transporter ATP-binding protein</fullName>
    </submittedName>
</protein>
<dbReference type="InterPro" id="IPR003593">
    <property type="entry name" value="AAA+_ATPase"/>
</dbReference>
<dbReference type="GO" id="GO:0005524">
    <property type="term" value="F:ATP binding"/>
    <property type="evidence" value="ECO:0007669"/>
    <property type="project" value="UniProtKB-KW"/>
</dbReference>
<dbReference type="Proteomes" id="UP000826725">
    <property type="component" value="Chromosome"/>
</dbReference>
<evidence type="ECO:0000313" key="4">
    <source>
        <dbReference type="Proteomes" id="UP000826725"/>
    </source>
</evidence>
<proteinExistence type="predicted"/>
<dbReference type="PANTHER" id="PTHR42781">
    <property type="entry name" value="SPERMIDINE/PUTRESCINE IMPORT ATP-BINDING PROTEIN POTA"/>
    <property type="match status" value="1"/>
</dbReference>
<name>A0A8D5FQQ1_9BACT</name>
<feature type="domain" description="ABC transporter" evidence="2">
    <location>
        <begin position="2"/>
        <end position="244"/>
    </location>
</feature>
<dbReference type="EMBL" id="AP024086">
    <property type="protein sequence ID" value="BCL62669.1"/>
    <property type="molecule type" value="Genomic_DNA"/>
</dbReference>
<keyword evidence="1" id="KW-0813">Transport</keyword>
<keyword evidence="3" id="KW-0547">Nucleotide-binding</keyword>
<dbReference type="InterPro" id="IPR050093">
    <property type="entry name" value="ABC_SmlMolc_Importer"/>
</dbReference>
<reference evidence="3" key="1">
    <citation type="submission" date="2020-09" db="EMBL/GenBank/DDBJ databases">
        <title>Desulfogranum mesoprofundum gen. nov., sp. nov., a novel mesophilic, sulfate-reducing chemolithoautotroph isolated from a deep-sea hydrothermal vent chimney in the Suiyo Seamount.</title>
        <authorList>
            <person name="Hashimoto Y."/>
            <person name="Nakagawa S."/>
        </authorList>
    </citation>
    <scope>NUCLEOTIDE SEQUENCE</scope>
    <source>
        <strain evidence="3">KT2</strain>
    </source>
</reference>
<dbReference type="SMART" id="SM00382">
    <property type="entry name" value="AAA"/>
    <property type="match status" value="1"/>
</dbReference>
<accession>A0A8D5FQQ1</accession>